<organism evidence="2">
    <name type="scientific">Schizaphis graminum</name>
    <name type="common">Green bug aphid</name>
    <dbReference type="NCBI Taxonomy" id="13262"/>
    <lineage>
        <taxon>Eukaryota</taxon>
        <taxon>Metazoa</taxon>
        <taxon>Ecdysozoa</taxon>
        <taxon>Arthropoda</taxon>
        <taxon>Hexapoda</taxon>
        <taxon>Insecta</taxon>
        <taxon>Pterygota</taxon>
        <taxon>Neoptera</taxon>
        <taxon>Paraneoptera</taxon>
        <taxon>Hemiptera</taxon>
        <taxon>Sternorrhyncha</taxon>
        <taxon>Aphidomorpha</taxon>
        <taxon>Aphidoidea</taxon>
        <taxon>Aphididae</taxon>
        <taxon>Aphidini</taxon>
        <taxon>Schizaphis</taxon>
    </lineage>
</organism>
<evidence type="ECO:0000313" key="2">
    <source>
        <dbReference type="EMBL" id="MBY16698.1"/>
    </source>
</evidence>
<name>A0A2S2NHU7_SCHGA</name>
<dbReference type="AlphaFoldDB" id="A0A2S2NHU7"/>
<accession>A0A2S2NHU7</accession>
<gene>
    <name evidence="2" type="ORF">g.162140</name>
</gene>
<feature type="region of interest" description="Disordered" evidence="1">
    <location>
        <begin position="42"/>
        <end position="93"/>
    </location>
</feature>
<protein>
    <submittedName>
        <fullName evidence="2">Uncharacterized protein</fullName>
    </submittedName>
</protein>
<evidence type="ECO:0000256" key="1">
    <source>
        <dbReference type="SAM" id="MobiDB-lite"/>
    </source>
</evidence>
<proteinExistence type="predicted"/>
<sequence>MPSGRYVATSSTEFVSIYRYNMCIYTHTDDDDEDDDVYIRDRKRAPPGIGRGGGGGIKKKNRRRVKNCTVEGNPPWPRGYADGRRRRKTEMTTATAGGNRLCRTVGAREQRTERDPGGARGILNFGQLSPHTRTWPSDSTATAAVCACGVQRTAGGGASGFCPRRQRAKEPRASHFNARACVCACVRWEYALVDWKKGTPPESAGVRYGAAKGVVVAGGF</sequence>
<feature type="compositionally biased region" description="Basic residues" evidence="1">
    <location>
        <begin position="57"/>
        <end position="66"/>
    </location>
</feature>
<dbReference type="EMBL" id="GGMR01004079">
    <property type="protein sequence ID" value="MBY16698.1"/>
    <property type="molecule type" value="Transcribed_RNA"/>
</dbReference>
<reference evidence="2" key="1">
    <citation type="submission" date="2018-04" db="EMBL/GenBank/DDBJ databases">
        <title>Transcriptome of Schizaphis graminum biotype I.</title>
        <authorList>
            <person name="Scully E.D."/>
            <person name="Geib S.M."/>
            <person name="Palmer N.A."/>
            <person name="Koch K."/>
            <person name="Bradshaw J."/>
            <person name="Heng-Moss T."/>
            <person name="Sarath G."/>
        </authorList>
    </citation>
    <scope>NUCLEOTIDE SEQUENCE</scope>
</reference>